<dbReference type="GO" id="GO:0140359">
    <property type="term" value="F:ABC-type transporter activity"/>
    <property type="evidence" value="ECO:0007669"/>
    <property type="project" value="InterPro"/>
</dbReference>
<feature type="domain" description="ABC-2 type transporter transmembrane" evidence="7">
    <location>
        <begin position="106"/>
        <end position="317"/>
    </location>
</feature>
<name>A0A6T6C4R6_9RHOD</name>
<evidence type="ECO:0000256" key="6">
    <source>
        <dbReference type="SAM" id="Phobius"/>
    </source>
</evidence>
<feature type="transmembrane region" description="Helical" evidence="6">
    <location>
        <begin position="352"/>
        <end position="376"/>
    </location>
</feature>
<feature type="transmembrane region" description="Helical" evidence="6">
    <location>
        <begin position="291"/>
        <end position="309"/>
    </location>
</feature>
<dbReference type="GO" id="GO:0016020">
    <property type="term" value="C:membrane"/>
    <property type="evidence" value="ECO:0007669"/>
    <property type="project" value="UniProtKB-SubCell"/>
</dbReference>
<dbReference type="AlphaFoldDB" id="A0A6T6C4R6"/>
<sequence>MTIVISIHQPGRRLSEMADQILLLSDGEVAYFGSPKDAKGYFEISCKTEAPKRTSLADWMMRLVSKESLPKRWSESSRQCELNEQVRTLLGQRSNPPPKVSMRFHRQFSFLLRRETIFLARSPGIFWWRIVLLTLLALLFGAVWYKIGDDRMRAEEKSAEIWFMVSVFLFVPSAAVPALIEEKRAATREYADGRWCMSAFAAAHFLAELPFLLLATVIPGTVMYWMISLRSGAGRFVYFLGALYSGFIAAEALVFFFASVSSQMLTGVALAVMCNGCFVLLGGIPRPIPNIGWWFRWLEYCVNFQYWTVASMMKNEFDGVLILANVLGFPPRPPLFGDAYLDYLGYPSTWKFYWIGPLANLLFALVMRTLAASLAFRLWSAKR</sequence>
<feature type="transmembrane region" description="Helical" evidence="6">
    <location>
        <begin position="264"/>
        <end position="284"/>
    </location>
</feature>
<proteinExistence type="predicted"/>
<keyword evidence="4 6" id="KW-1133">Transmembrane helix</keyword>
<feature type="transmembrane region" description="Helical" evidence="6">
    <location>
        <begin position="126"/>
        <end position="147"/>
    </location>
</feature>
<evidence type="ECO:0000313" key="8">
    <source>
        <dbReference type="EMBL" id="CAD9234283.1"/>
    </source>
</evidence>
<dbReference type="InterPro" id="IPR050352">
    <property type="entry name" value="ABCG_transporters"/>
</dbReference>
<feature type="transmembrane region" description="Helical" evidence="6">
    <location>
        <begin position="159"/>
        <end position="180"/>
    </location>
</feature>
<comment type="subcellular location">
    <subcellularLocation>
        <location evidence="1">Membrane</location>
        <topology evidence="1">Multi-pass membrane protein</topology>
    </subcellularLocation>
</comment>
<protein>
    <recommendedName>
        <fullName evidence="7">ABC-2 type transporter transmembrane domain-containing protein</fullName>
    </recommendedName>
</protein>
<evidence type="ECO:0000256" key="1">
    <source>
        <dbReference type="ARBA" id="ARBA00004141"/>
    </source>
</evidence>
<keyword evidence="5 6" id="KW-0472">Membrane</keyword>
<evidence type="ECO:0000259" key="7">
    <source>
        <dbReference type="Pfam" id="PF01061"/>
    </source>
</evidence>
<dbReference type="EMBL" id="HBGH01011473">
    <property type="protein sequence ID" value="CAD9234283.1"/>
    <property type="molecule type" value="Transcribed_RNA"/>
</dbReference>
<evidence type="ECO:0000313" key="9">
    <source>
        <dbReference type="EMBL" id="CAD9234284.1"/>
    </source>
</evidence>
<dbReference type="PANTHER" id="PTHR48041">
    <property type="entry name" value="ABC TRANSPORTER G FAMILY MEMBER 28"/>
    <property type="match status" value="1"/>
</dbReference>
<dbReference type="Pfam" id="PF01061">
    <property type="entry name" value="ABC2_membrane"/>
    <property type="match status" value="1"/>
</dbReference>
<evidence type="ECO:0000256" key="5">
    <source>
        <dbReference type="ARBA" id="ARBA00023136"/>
    </source>
</evidence>
<organism evidence="9">
    <name type="scientific">Compsopogon caeruleus</name>
    <dbReference type="NCBI Taxonomy" id="31354"/>
    <lineage>
        <taxon>Eukaryota</taxon>
        <taxon>Rhodophyta</taxon>
        <taxon>Compsopogonophyceae</taxon>
        <taxon>Compsopogonales</taxon>
        <taxon>Compsopogonaceae</taxon>
        <taxon>Compsopogon</taxon>
    </lineage>
</organism>
<evidence type="ECO:0000256" key="2">
    <source>
        <dbReference type="ARBA" id="ARBA00022448"/>
    </source>
</evidence>
<dbReference type="EMBL" id="HBGH01011474">
    <property type="protein sequence ID" value="CAD9234284.1"/>
    <property type="molecule type" value="Transcribed_RNA"/>
</dbReference>
<reference evidence="9" key="1">
    <citation type="submission" date="2021-01" db="EMBL/GenBank/DDBJ databases">
        <authorList>
            <person name="Corre E."/>
            <person name="Pelletier E."/>
            <person name="Niang G."/>
            <person name="Scheremetjew M."/>
            <person name="Finn R."/>
            <person name="Kale V."/>
            <person name="Holt S."/>
            <person name="Cochrane G."/>
            <person name="Meng A."/>
            <person name="Brown T."/>
            <person name="Cohen L."/>
        </authorList>
    </citation>
    <scope>NUCLEOTIDE SEQUENCE</scope>
    <source>
        <strain evidence="9">SAG 36.94</strain>
    </source>
</reference>
<keyword evidence="3 6" id="KW-0812">Transmembrane</keyword>
<feature type="transmembrane region" description="Helical" evidence="6">
    <location>
        <begin position="200"/>
        <end position="224"/>
    </location>
</feature>
<keyword evidence="2" id="KW-0813">Transport</keyword>
<evidence type="ECO:0000256" key="4">
    <source>
        <dbReference type="ARBA" id="ARBA00022989"/>
    </source>
</evidence>
<gene>
    <name evidence="8" type="ORF">CCAE0312_LOCUS6371</name>
    <name evidence="9" type="ORF">CCAE0312_LOCUS6372</name>
</gene>
<evidence type="ECO:0000256" key="3">
    <source>
        <dbReference type="ARBA" id="ARBA00022692"/>
    </source>
</evidence>
<accession>A0A6T6C4R6</accession>
<feature type="transmembrane region" description="Helical" evidence="6">
    <location>
        <begin position="236"/>
        <end position="258"/>
    </location>
</feature>
<dbReference type="InterPro" id="IPR013525">
    <property type="entry name" value="ABC2_TM"/>
</dbReference>
<dbReference type="PANTHER" id="PTHR48041:SF98">
    <property type="entry name" value="TRANSPORTER, PUTATIVE (EUROFUNG)-RELATED"/>
    <property type="match status" value="1"/>
</dbReference>